<dbReference type="InterPro" id="IPR033123">
    <property type="entry name" value="GH11_dom"/>
</dbReference>
<keyword evidence="12" id="KW-0732">Signal</keyword>
<feature type="chain" id="PRO_5042990513" description="Endo-1,4-beta-xylanase" evidence="12">
    <location>
        <begin position="20"/>
        <end position="226"/>
    </location>
</feature>
<feature type="active site" description="Proton donor" evidence="10">
    <location>
        <position position="211"/>
    </location>
</feature>
<evidence type="ECO:0000256" key="1">
    <source>
        <dbReference type="ARBA" id="ARBA00000681"/>
    </source>
</evidence>
<keyword evidence="15" id="KW-1185">Reference proteome</keyword>
<keyword evidence="7 10" id="KW-0119">Carbohydrate metabolism</keyword>
<dbReference type="Gene3D" id="2.60.120.180">
    <property type="match status" value="1"/>
</dbReference>
<dbReference type="InterPro" id="IPR001137">
    <property type="entry name" value="Glyco_hydro_11"/>
</dbReference>
<keyword evidence="6 10" id="KW-0378">Hydrolase</keyword>
<evidence type="ECO:0000256" key="11">
    <source>
        <dbReference type="RuleBase" id="RU362015"/>
    </source>
</evidence>
<evidence type="ECO:0000256" key="2">
    <source>
        <dbReference type="ARBA" id="ARBA00004851"/>
    </source>
</evidence>
<protein>
    <recommendedName>
        <fullName evidence="4 10">Endo-1,4-beta-xylanase</fullName>
        <ecNumber evidence="4 10">3.2.1.8</ecNumber>
    </recommendedName>
</protein>
<dbReference type="EMBL" id="WVTA01000004">
    <property type="protein sequence ID" value="KAK3214034.1"/>
    <property type="molecule type" value="Genomic_DNA"/>
</dbReference>
<evidence type="ECO:0000256" key="10">
    <source>
        <dbReference type="PROSITE-ProRule" id="PRU01097"/>
    </source>
</evidence>
<dbReference type="Proteomes" id="UP001280581">
    <property type="component" value="Unassembled WGS sequence"/>
</dbReference>
<dbReference type="AlphaFoldDB" id="A0AAN6M3K1"/>
<organism evidence="14 15">
    <name type="scientific">Pseudopithomyces chartarum</name>
    <dbReference type="NCBI Taxonomy" id="1892770"/>
    <lineage>
        <taxon>Eukaryota</taxon>
        <taxon>Fungi</taxon>
        <taxon>Dikarya</taxon>
        <taxon>Ascomycota</taxon>
        <taxon>Pezizomycotina</taxon>
        <taxon>Dothideomycetes</taxon>
        <taxon>Pleosporomycetidae</taxon>
        <taxon>Pleosporales</taxon>
        <taxon>Massarineae</taxon>
        <taxon>Didymosphaeriaceae</taxon>
        <taxon>Pseudopithomyces</taxon>
    </lineage>
</organism>
<evidence type="ECO:0000313" key="14">
    <source>
        <dbReference type="EMBL" id="KAK3214034.1"/>
    </source>
</evidence>
<feature type="signal peptide" evidence="12">
    <location>
        <begin position="1"/>
        <end position="19"/>
    </location>
</feature>
<dbReference type="SUPFAM" id="SSF49899">
    <property type="entry name" value="Concanavalin A-like lectins/glucanases"/>
    <property type="match status" value="1"/>
</dbReference>
<dbReference type="InterPro" id="IPR018208">
    <property type="entry name" value="GH11_AS_1"/>
</dbReference>
<dbReference type="GO" id="GO:0045493">
    <property type="term" value="P:xylan catabolic process"/>
    <property type="evidence" value="ECO:0007669"/>
    <property type="project" value="UniProtKB-UniRule"/>
</dbReference>
<gene>
    <name evidence="14" type="ORF">GRF29_28g1850699</name>
</gene>
<comment type="caution">
    <text evidence="14">The sequence shown here is derived from an EMBL/GenBank/DDBJ whole genome shotgun (WGS) entry which is preliminary data.</text>
</comment>
<proteinExistence type="inferred from homology"/>
<evidence type="ECO:0000256" key="7">
    <source>
        <dbReference type="ARBA" id="ARBA00023277"/>
    </source>
</evidence>
<dbReference type="GO" id="GO:0031176">
    <property type="term" value="F:endo-1,4-beta-xylanase activity"/>
    <property type="evidence" value="ECO:0007669"/>
    <property type="project" value="UniProtKB-UniRule"/>
</dbReference>
<dbReference type="PROSITE" id="PS00776">
    <property type="entry name" value="GH11_1"/>
    <property type="match status" value="1"/>
</dbReference>
<dbReference type="FunFam" id="2.60.120.180:FF:000001">
    <property type="entry name" value="Endo-1,4-beta-xylanase"/>
    <property type="match status" value="1"/>
</dbReference>
<comment type="similarity">
    <text evidence="3 10 11">Belongs to the glycosyl hydrolase 11 (cellulase G) family.</text>
</comment>
<evidence type="ECO:0000256" key="8">
    <source>
        <dbReference type="ARBA" id="ARBA00023295"/>
    </source>
</evidence>
<evidence type="ECO:0000256" key="12">
    <source>
        <dbReference type="SAM" id="SignalP"/>
    </source>
</evidence>
<name>A0AAN6M3K1_9PLEO</name>
<feature type="domain" description="GH11" evidence="13">
    <location>
        <begin position="35"/>
        <end position="224"/>
    </location>
</feature>
<keyword evidence="5 10" id="KW-0858">Xylan degradation</keyword>
<comment type="pathway">
    <text evidence="2 10 11">Glycan degradation; xylan degradation.</text>
</comment>
<comment type="catalytic activity">
    <reaction evidence="1 10 11">
        <text>Endohydrolysis of (1-&gt;4)-beta-D-xylosidic linkages in xylans.</text>
        <dbReference type="EC" id="3.2.1.8"/>
    </reaction>
</comment>
<accession>A0AAN6M3K1</accession>
<dbReference type="PANTHER" id="PTHR46828:SF2">
    <property type="entry name" value="ENDO-1,4-BETA-XYLANASE A-RELATED"/>
    <property type="match status" value="1"/>
</dbReference>
<dbReference type="InterPro" id="IPR013320">
    <property type="entry name" value="ConA-like_dom_sf"/>
</dbReference>
<evidence type="ECO:0000256" key="5">
    <source>
        <dbReference type="ARBA" id="ARBA00022651"/>
    </source>
</evidence>
<evidence type="ECO:0000256" key="9">
    <source>
        <dbReference type="ARBA" id="ARBA00023326"/>
    </source>
</evidence>
<evidence type="ECO:0000256" key="4">
    <source>
        <dbReference type="ARBA" id="ARBA00012590"/>
    </source>
</evidence>
<dbReference type="PANTHER" id="PTHR46828">
    <property type="entry name" value="ENDO-1,4-BETA-XYLANASE A-RELATED"/>
    <property type="match status" value="1"/>
</dbReference>
<evidence type="ECO:0000256" key="3">
    <source>
        <dbReference type="ARBA" id="ARBA00007792"/>
    </source>
</evidence>
<dbReference type="EC" id="3.2.1.8" evidence="4 10"/>
<dbReference type="InterPro" id="IPR013319">
    <property type="entry name" value="GH11/12"/>
</dbReference>
<dbReference type="PRINTS" id="PR00911">
    <property type="entry name" value="GLHYDRLASE11"/>
</dbReference>
<dbReference type="PROSITE" id="PS51761">
    <property type="entry name" value="GH11_3"/>
    <property type="match status" value="1"/>
</dbReference>
<feature type="active site" description="Nucleophile" evidence="10">
    <location>
        <position position="120"/>
    </location>
</feature>
<reference evidence="14 15" key="1">
    <citation type="submission" date="2021-02" db="EMBL/GenBank/DDBJ databases">
        <title>Genome assembly of Pseudopithomyces chartarum.</title>
        <authorList>
            <person name="Jauregui R."/>
            <person name="Singh J."/>
            <person name="Voisey C."/>
        </authorList>
    </citation>
    <scope>NUCLEOTIDE SEQUENCE [LARGE SCALE GENOMIC DNA]</scope>
    <source>
        <strain evidence="14 15">AGR01</strain>
    </source>
</reference>
<evidence type="ECO:0000313" key="15">
    <source>
        <dbReference type="Proteomes" id="UP001280581"/>
    </source>
</evidence>
<keyword evidence="9 10" id="KW-0624">Polysaccharide degradation</keyword>
<keyword evidence="8 10" id="KW-0326">Glycosidase</keyword>
<evidence type="ECO:0000256" key="6">
    <source>
        <dbReference type="ARBA" id="ARBA00022801"/>
    </source>
</evidence>
<sequence>MVAFSSVFLALGTAASVLANPVNFTSPLALLERGVQTSPGTGNHNGFFYSFWTDNQGQVTYNNEDGGKYSTSWNNVGNFVAGKGWKPGAARTVTYSGTWNAASQNSYVSLYGWTKNPLVEYYIVETWGSYNPSSAAQKKGTINVDGGTYDILQTMRYNQPSIEGTSTFPQFWSVRQQKRVGGTIDVGAHFNAWQQYGLKLGSHDYQILATEGYHSSGSASITVQGP</sequence>
<evidence type="ECO:0000259" key="13">
    <source>
        <dbReference type="PROSITE" id="PS51761"/>
    </source>
</evidence>
<dbReference type="Pfam" id="PF00457">
    <property type="entry name" value="Glyco_hydro_11"/>
    <property type="match status" value="1"/>
</dbReference>